<keyword evidence="2" id="KW-1185">Reference proteome</keyword>
<proteinExistence type="predicted"/>
<dbReference type="Proteomes" id="UP000030700">
    <property type="component" value="Unassembled WGS sequence"/>
</dbReference>
<dbReference type="HOGENOM" id="CLU_193886_1_0_0"/>
<sequence length="66" mass="7655">MNLTIDLTPLEIRKIGWHALTSLIGIARSLKFLLEYDKGEGDYTELRKELFKEQSVTDILNDMQKT</sequence>
<dbReference type="AlphaFoldDB" id="A0A081BQG7"/>
<dbReference type="STRING" id="1499966.U14_03885"/>
<reference evidence="1" key="1">
    <citation type="journal article" date="2015" name="PeerJ">
        <title>First genomic representation of candidate bacterial phylum KSB3 points to enhanced environmental sensing as a trigger of wastewater bulking.</title>
        <authorList>
            <person name="Sekiguchi Y."/>
            <person name="Ohashi A."/>
            <person name="Parks D.H."/>
            <person name="Yamauchi T."/>
            <person name="Tyson G.W."/>
            <person name="Hugenholtz P."/>
        </authorList>
    </citation>
    <scope>NUCLEOTIDE SEQUENCE [LARGE SCALE GENOMIC DNA]</scope>
</reference>
<evidence type="ECO:0000313" key="1">
    <source>
        <dbReference type="EMBL" id="GAK52633.1"/>
    </source>
</evidence>
<evidence type="ECO:0000313" key="2">
    <source>
        <dbReference type="Proteomes" id="UP000030700"/>
    </source>
</evidence>
<accession>A0A081BQG7</accession>
<dbReference type="EMBL" id="DF820458">
    <property type="protein sequence ID" value="GAK52633.1"/>
    <property type="molecule type" value="Genomic_DNA"/>
</dbReference>
<organism evidence="1">
    <name type="scientific">Candidatus Moduliflexus flocculans</name>
    <dbReference type="NCBI Taxonomy" id="1499966"/>
    <lineage>
        <taxon>Bacteria</taxon>
        <taxon>Candidatus Moduliflexota</taxon>
        <taxon>Candidatus Moduliflexia</taxon>
        <taxon>Candidatus Moduliflexales</taxon>
        <taxon>Candidatus Moduliflexaceae</taxon>
    </lineage>
</organism>
<gene>
    <name evidence="1" type="ORF">U14_03885</name>
</gene>
<protein>
    <submittedName>
        <fullName evidence="1">Uncharacterized protein</fullName>
    </submittedName>
</protein>
<name>A0A081BQG7_9BACT</name>